<sequence>MLMWNKTGRDGTIHKATFPAVEQKSQKMKQSFSKMKQRNRKMEQSSQKMKQFLPGACSVPAMYSHRGDFLPENVGTEHYQATAIPSPAAEGIFYAKRNASALELRI</sequence>
<dbReference type="Proteomes" id="UP001156102">
    <property type="component" value="Unassembled WGS sequence"/>
</dbReference>
<organism evidence="1 2">
    <name type="scientific">Ectobacillus ponti</name>
    <dbReference type="NCBI Taxonomy" id="2961894"/>
    <lineage>
        <taxon>Bacteria</taxon>
        <taxon>Bacillati</taxon>
        <taxon>Bacillota</taxon>
        <taxon>Bacilli</taxon>
        <taxon>Bacillales</taxon>
        <taxon>Bacillaceae</taxon>
        <taxon>Ectobacillus</taxon>
    </lineage>
</organism>
<gene>
    <name evidence="1" type="ORF">NK662_22730</name>
</gene>
<evidence type="ECO:0000313" key="2">
    <source>
        <dbReference type="Proteomes" id="UP001156102"/>
    </source>
</evidence>
<evidence type="ECO:0000313" key="1">
    <source>
        <dbReference type="EMBL" id="MCP8971338.1"/>
    </source>
</evidence>
<name>A0AA42BV78_9BACI</name>
<proteinExistence type="predicted"/>
<dbReference type="RefSeq" id="WP_254761266.1">
    <property type="nucleotide sequence ID" value="NZ_JANCLT010000024.1"/>
</dbReference>
<reference evidence="1" key="1">
    <citation type="submission" date="2022-07" db="EMBL/GenBank/DDBJ databases">
        <authorList>
            <person name="Li W.-J."/>
            <person name="Deng Q.-Q."/>
        </authorList>
    </citation>
    <scope>NUCLEOTIDE SEQUENCE</scope>
    <source>
        <strain evidence="1">SYSU M60031</strain>
    </source>
</reference>
<keyword evidence="2" id="KW-1185">Reference proteome</keyword>
<comment type="caution">
    <text evidence="1">The sequence shown here is derived from an EMBL/GenBank/DDBJ whole genome shotgun (WGS) entry which is preliminary data.</text>
</comment>
<dbReference type="AlphaFoldDB" id="A0AA42BV78"/>
<dbReference type="EMBL" id="JANCLT010000024">
    <property type="protein sequence ID" value="MCP8971338.1"/>
    <property type="molecule type" value="Genomic_DNA"/>
</dbReference>
<accession>A0AA42BV78</accession>
<protein>
    <submittedName>
        <fullName evidence="1">Uncharacterized protein</fullName>
    </submittedName>
</protein>